<dbReference type="Gene3D" id="1.10.510.10">
    <property type="entry name" value="Transferase(Phosphotransferase) domain 1"/>
    <property type="match status" value="1"/>
</dbReference>
<dbReference type="AlphaFoldDB" id="A0A835F8C9"/>
<evidence type="ECO:0000256" key="15">
    <source>
        <dbReference type="SAM" id="MobiDB-lite"/>
    </source>
</evidence>
<evidence type="ECO:0000256" key="2">
    <source>
        <dbReference type="ARBA" id="ARBA00022527"/>
    </source>
</evidence>
<evidence type="ECO:0000256" key="8">
    <source>
        <dbReference type="ARBA" id="ARBA00022777"/>
    </source>
</evidence>
<keyword evidence="7 14" id="KW-0547">Nucleotide-binding</keyword>
<dbReference type="InterPro" id="IPR011009">
    <property type="entry name" value="Kinase-like_dom_sf"/>
</dbReference>
<proteinExistence type="predicted"/>
<evidence type="ECO:0000256" key="11">
    <source>
        <dbReference type="ARBA" id="ARBA00023136"/>
    </source>
</evidence>
<dbReference type="Pfam" id="PF13947">
    <property type="entry name" value="GUB_WAK_bind"/>
    <property type="match status" value="2"/>
</dbReference>
<keyword evidence="8" id="KW-0418">Kinase</keyword>
<dbReference type="Proteomes" id="UP000636709">
    <property type="component" value="Unassembled WGS sequence"/>
</dbReference>
<dbReference type="InterPro" id="IPR017441">
    <property type="entry name" value="Protein_kinase_ATP_BS"/>
</dbReference>
<evidence type="ECO:0000256" key="12">
    <source>
        <dbReference type="ARBA" id="ARBA00023157"/>
    </source>
</evidence>
<dbReference type="PANTHER" id="PTHR27005">
    <property type="entry name" value="WALL-ASSOCIATED RECEPTOR KINASE-LIKE 21"/>
    <property type="match status" value="1"/>
</dbReference>
<evidence type="ECO:0000256" key="14">
    <source>
        <dbReference type="PROSITE-ProRule" id="PRU10141"/>
    </source>
</evidence>
<dbReference type="OrthoDB" id="681832at2759"/>
<dbReference type="SMART" id="SM00220">
    <property type="entry name" value="S_TKc"/>
    <property type="match status" value="1"/>
</dbReference>
<dbReference type="Gene3D" id="3.30.200.20">
    <property type="entry name" value="Phosphorylase Kinase, domain 1"/>
    <property type="match status" value="1"/>
</dbReference>
<dbReference type="SUPFAM" id="SSF56112">
    <property type="entry name" value="Protein kinase-like (PK-like)"/>
    <property type="match status" value="1"/>
</dbReference>
<dbReference type="InterPro" id="IPR001881">
    <property type="entry name" value="EGF-like_Ca-bd_dom"/>
</dbReference>
<evidence type="ECO:0000256" key="3">
    <source>
        <dbReference type="ARBA" id="ARBA00022536"/>
    </source>
</evidence>
<protein>
    <recommendedName>
        <fullName evidence="17">Protein kinase domain-containing protein</fullName>
    </recommendedName>
</protein>
<keyword evidence="13" id="KW-0325">Glycoprotein</keyword>
<dbReference type="PANTHER" id="PTHR27005:SF215">
    <property type="entry name" value="OS09G0562600 PROTEIN"/>
    <property type="match status" value="1"/>
</dbReference>
<dbReference type="InterPro" id="IPR000719">
    <property type="entry name" value="Prot_kinase_dom"/>
</dbReference>
<dbReference type="Gene3D" id="2.10.25.10">
    <property type="entry name" value="Laminin"/>
    <property type="match status" value="2"/>
</dbReference>
<evidence type="ECO:0000259" key="17">
    <source>
        <dbReference type="PROSITE" id="PS50011"/>
    </source>
</evidence>
<sequence length="1098" mass="120133">MLMALHLAAATAVLLPGAPTIGKPGCATMCGNVSVPYPFGLSPGCYWPGLNLTCDTSHGGTPRLLLGDGTLRVTEISLENATVRVMRAGAIINATGDFISNSWNVSFGHGFTEYGYKLSYANELVVSGCNAVAWILADIGENHPGTIIGGCASLCTVLNHSYGPIMVGMESSKGKYCNGVVGCCQASFNVGGPHSEVQAKWLNSGNHTKEQQLQPLIVFVTEAGWVDKNGRMVASELEEVPIVLAWSVTQGLPQHDDNWCPDDIRRTLCKSQHSQCSVAEQQGYMCSCEEGYDGNPYLPGGCQDIDECKLPSEENGCFGECINTMGSMECWCPHRTFGNPGVKGGCVRINDSNTDALPLPTVAPVRLVLHDYCNSSCGDVRVPYPFGISPGCYMPGFNLTCNKSYNPPRLLLDSDGILEVVNISLLDSMVHVVRHAMAYTNPTHVDATTVYFYIPNISEPYTLSTKNELIFYGCNMQAILYGECSNDSTVRIISSCNSTCSSNGNYIVYEDGSAGSLVVPAHSNRSYCSGRDDGCCHASVAAGSTPKKMDFNRLNLDTRQKYHDLIAVAFVSEVGMTDQWHMTLNRTDLSSSELDYISSPLVLRWAVKQGFPASLTGSSSGQCPREVANILCRSEPSSCRQENGGFTCYCPKGYLGNPYVVSGCQVIDECQMVNQSGKQCFGNCINIPGGGHECRCPRGYFGNPSKPGGCTPTGTRFLIGKIKQHRSKVLKQKYFKQNRGQLLQQLVSQRADIAEKMIISVDELAKATNNFDKTREIGGGGHGTVYKGILSDLHVVAIKKSKITVQKEIDEFINEVAILSQINHRNVVRLFGCCLETEVPLLVYEFISNGTLYHHLHIEGPRSLSWDNRLRIATEIATSLAYLHSEVSIPIIHRDIKSSNILLDDTLTAKVSDFGASRYIPVDKSGLTTRVQGTFGYLDPIYFQTNRLTEKSDVYSFGVILVELLTRKKPFLYQSPEGGGLVSHFLDLHAEGNLDQMIDLQVIEEGGEEVQEFSTLAASCINLLRGDERPTMRQVEHTLEGLRASKMPKNNGMVEADSENENVEFSYPSSSRKGQGIEKSSRRHCLEQEMVMSARYPR</sequence>
<keyword evidence="9 14" id="KW-0067">ATP-binding</keyword>
<evidence type="ECO:0000256" key="9">
    <source>
        <dbReference type="ARBA" id="ARBA00022840"/>
    </source>
</evidence>
<organism evidence="18 19">
    <name type="scientific">Digitaria exilis</name>
    <dbReference type="NCBI Taxonomy" id="1010633"/>
    <lineage>
        <taxon>Eukaryota</taxon>
        <taxon>Viridiplantae</taxon>
        <taxon>Streptophyta</taxon>
        <taxon>Embryophyta</taxon>
        <taxon>Tracheophyta</taxon>
        <taxon>Spermatophyta</taxon>
        <taxon>Magnoliopsida</taxon>
        <taxon>Liliopsida</taxon>
        <taxon>Poales</taxon>
        <taxon>Poaceae</taxon>
        <taxon>PACMAD clade</taxon>
        <taxon>Panicoideae</taxon>
        <taxon>Panicodae</taxon>
        <taxon>Paniceae</taxon>
        <taxon>Anthephorinae</taxon>
        <taxon>Digitaria</taxon>
    </lineage>
</organism>
<dbReference type="PROSITE" id="PS50011">
    <property type="entry name" value="PROTEIN_KINASE_DOM"/>
    <property type="match status" value="1"/>
</dbReference>
<feature type="signal peptide" evidence="16">
    <location>
        <begin position="1"/>
        <end position="22"/>
    </location>
</feature>
<evidence type="ECO:0000256" key="10">
    <source>
        <dbReference type="ARBA" id="ARBA00022989"/>
    </source>
</evidence>
<keyword evidence="11" id="KW-0472">Membrane</keyword>
<dbReference type="FunFam" id="1.10.510.10:FF:000084">
    <property type="entry name" value="Wall-associated receptor kinase 2"/>
    <property type="match status" value="1"/>
</dbReference>
<gene>
    <name evidence="18" type="ORF">HU200_016792</name>
</gene>
<evidence type="ECO:0000256" key="13">
    <source>
        <dbReference type="ARBA" id="ARBA00023180"/>
    </source>
</evidence>
<name>A0A835F8C9_9POAL</name>
<dbReference type="GO" id="GO:0004674">
    <property type="term" value="F:protein serine/threonine kinase activity"/>
    <property type="evidence" value="ECO:0007669"/>
    <property type="project" value="UniProtKB-KW"/>
</dbReference>
<evidence type="ECO:0000256" key="4">
    <source>
        <dbReference type="ARBA" id="ARBA00022679"/>
    </source>
</evidence>
<dbReference type="FunFam" id="3.30.200.20:FF:000043">
    <property type="entry name" value="Wall-associated receptor kinase 2"/>
    <property type="match status" value="1"/>
</dbReference>
<dbReference type="Pfam" id="PF00069">
    <property type="entry name" value="Pkinase"/>
    <property type="match status" value="1"/>
</dbReference>
<keyword evidence="12" id="KW-1015">Disulfide bond</keyword>
<dbReference type="CDD" id="cd00054">
    <property type="entry name" value="EGF_CA"/>
    <property type="match status" value="1"/>
</dbReference>
<keyword evidence="5" id="KW-0812">Transmembrane</keyword>
<evidence type="ECO:0000256" key="5">
    <source>
        <dbReference type="ARBA" id="ARBA00022692"/>
    </source>
</evidence>
<evidence type="ECO:0000313" key="19">
    <source>
        <dbReference type="Proteomes" id="UP000636709"/>
    </source>
</evidence>
<keyword evidence="10" id="KW-1133">Transmembrane helix</keyword>
<evidence type="ECO:0000256" key="6">
    <source>
        <dbReference type="ARBA" id="ARBA00022729"/>
    </source>
</evidence>
<dbReference type="InterPro" id="IPR045274">
    <property type="entry name" value="WAK-like"/>
</dbReference>
<dbReference type="InterPro" id="IPR000742">
    <property type="entry name" value="EGF"/>
</dbReference>
<evidence type="ECO:0000256" key="7">
    <source>
        <dbReference type="ARBA" id="ARBA00022741"/>
    </source>
</evidence>
<comment type="subcellular location">
    <subcellularLocation>
        <location evidence="1">Membrane</location>
        <topology evidence="1">Single-pass type I membrane protein</topology>
    </subcellularLocation>
</comment>
<dbReference type="InterPro" id="IPR008271">
    <property type="entry name" value="Ser/Thr_kinase_AS"/>
</dbReference>
<feature type="chain" id="PRO_5032728107" description="Protein kinase domain-containing protein" evidence="16">
    <location>
        <begin position="23"/>
        <end position="1098"/>
    </location>
</feature>
<keyword evidence="2" id="KW-0723">Serine/threonine-protein kinase</keyword>
<feature type="domain" description="Protein kinase" evidence="17">
    <location>
        <begin position="771"/>
        <end position="1040"/>
    </location>
</feature>
<feature type="region of interest" description="Disordered" evidence="15">
    <location>
        <begin position="1056"/>
        <end position="1081"/>
    </location>
</feature>
<comment type="caution">
    <text evidence="18">The sequence shown here is derived from an EMBL/GenBank/DDBJ whole genome shotgun (WGS) entry which is preliminary data.</text>
</comment>
<keyword evidence="4" id="KW-0808">Transferase</keyword>
<keyword evidence="19" id="KW-1185">Reference proteome</keyword>
<dbReference type="PROSITE" id="PS00107">
    <property type="entry name" value="PROTEIN_KINASE_ATP"/>
    <property type="match status" value="1"/>
</dbReference>
<keyword evidence="3" id="KW-0245">EGF-like domain</keyword>
<reference evidence="18" key="1">
    <citation type="submission" date="2020-07" db="EMBL/GenBank/DDBJ databases">
        <title>Genome sequence and genetic diversity analysis of an under-domesticated orphan crop, white fonio (Digitaria exilis).</title>
        <authorList>
            <person name="Bennetzen J.L."/>
            <person name="Chen S."/>
            <person name="Ma X."/>
            <person name="Wang X."/>
            <person name="Yssel A.E.J."/>
            <person name="Chaluvadi S.R."/>
            <person name="Johnson M."/>
            <person name="Gangashetty P."/>
            <person name="Hamidou F."/>
            <person name="Sanogo M.D."/>
            <person name="Zwaenepoel A."/>
            <person name="Wallace J."/>
            <person name="Van De Peer Y."/>
            <person name="Van Deynze A."/>
        </authorList>
    </citation>
    <scope>NUCLEOTIDE SEQUENCE</scope>
    <source>
        <tissue evidence="18">Leaves</tissue>
    </source>
</reference>
<dbReference type="PROSITE" id="PS00108">
    <property type="entry name" value="PROTEIN_KINASE_ST"/>
    <property type="match status" value="1"/>
</dbReference>
<dbReference type="EMBL" id="JACEFO010001613">
    <property type="protein sequence ID" value="KAF8730918.1"/>
    <property type="molecule type" value="Genomic_DNA"/>
</dbReference>
<evidence type="ECO:0000256" key="1">
    <source>
        <dbReference type="ARBA" id="ARBA00004479"/>
    </source>
</evidence>
<evidence type="ECO:0000313" key="18">
    <source>
        <dbReference type="EMBL" id="KAF8730918.1"/>
    </source>
</evidence>
<dbReference type="GO" id="GO:0030247">
    <property type="term" value="F:polysaccharide binding"/>
    <property type="evidence" value="ECO:0007669"/>
    <property type="project" value="InterPro"/>
</dbReference>
<dbReference type="Pfam" id="PF07645">
    <property type="entry name" value="EGF_CA"/>
    <property type="match status" value="1"/>
</dbReference>
<keyword evidence="6 16" id="KW-0732">Signal</keyword>
<dbReference type="GO" id="GO:0005886">
    <property type="term" value="C:plasma membrane"/>
    <property type="evidence" value="ECO:0007669"/>
    <property type="project" value="TreeGrafter"/>
</dbReference>
<dbReference type="SMART" id="SM00181">
    <property type="entry name" value="EGF"/>
    <property type="match status" value="4"/>
</dbReference>
<dbReference type="GO" id="GO:0005524">
    <property type="term" value="F:ATP binding"/>
    <property type="evidence" value="ECO:0007669"/>
    <property type="project" value="UniProtKB-UniRule"/>
</dbReference>
<dbReference type="GO" id="GO:0005509">
    <property type="term" value="F:calcium ion binding"/>
    <property type="evidence" value="ECO:0007669"/>
    <property type="project" value="InterPro"/>
</dbReference>
<dbReference type="InterPro" id="IPR025287">
    <property type="entry name" value="WAK_GUB"/>
</dbReference>
<accession>A0A835F8C9</accession>
<evidence type="ECO:0000256" key="16">
    <source>
        <dbReference type="SAM" id="SignalP"/>
    </source>
</evidence>
<feature type="binding site" evidence="14">
    <location>
        <position position="800"/>
    </location>
    <ligand>
        <name>ATP</name>
        <dbReference type="ChEBI" id="CHEBI:30616"/>
    </ligand>
</feature>
<dbReference type="CDD" id="cd14066">
    <property type="entry name" value="STKc_IRAK"/>
    <property type="match status" value="1"/>
</dbReference>
<dbReference type="InterPro" id="IPR049883">
    <property type="entry name" value="NOTCH1_EGF-like"/>
</dbReference>
<dbReference type="SMART" id="SM00179">
    <property type="entry name" value="EGF_CA"/>
    <property type="match status" value="2"/>
</dbReference>
<dbReference type="GO" id="GO:0007166">
    <property type="term" value="P:cell surface receptor signaling pathway"/>
    <property type="evidence" value="ECO:0007669"/>
    <property type="project" value="InterPro"/>
</dbReference>